<dbReference type="AlphaFoldDB" id="A0A1H9P2E7"/>
<evidence type="ECO:0000313" key="3">
    <source>
        <dbReference type="EMBL" id="SER42085.1"/>
    </source>
</evidence>
<dbReference type="Pfam" id="PF04784">
    <property type="entry name" value="DUF547"/>
    <property type="match status" value="1"/>
</dbReference>
<evidence type="ECO:0000313" key="4">
    <source>
        <dbReference type="Proteomes" id="UP000199114"/>
    </source>
</evidence>
<evidence type="ECO:0000256" key="1">
    <source>
        <dbReference type="SAM" id="MobiDB-lite"/>
    </source>
</evidence>
<organism evidence="3 4">
    <name type="scientific">Natrinema salaciae</name>
    <dbReference type="NCBI Taxonomy" id="1186196"/>
    <lineage>
        <taxon>Archaea</taxon>
        <taxon>Methanobacteriati</taxon>
        <taxon>Methanobacteriota</taxon>
        <taxon>Stenosarchaea group</taxon>
        <taxon>Halobacteria</taxon>
        <taxon>Halobacteriales</taxon>
        <taxon>Natrialbaceae</taxon>
        <taxon>Natrinema</taxon>
    </lineage>
</organism>
<name>A0A1H9P2E7_9EURY</name>
<dbReference type="EMBL" id="FOFD01000005">
    <property type="protein sequence ID" value="SER42085.1"/>
    <property type="molecule type" value="Genomic_DNA"/>
</dbReference>
<feature type="domain" description="DUF547" evidence="2">
    <location>
        <begin position="76"/>
        <end position="198"/>
    </location>
</feature>
<sequence>MVDSSKPDANEDSGSPTPSREGPTETEHGGSPSAELLPTTTARRLLECVRDEEPPDPFLHRIAEASTDDLARVRTDRRAGLAFWLNVFNAATQLLLEHRPTLFESRVRFFRTRAVTVAGTELSLDDIEHGVLRDRRSKYGLGYLPRLERTGLDGSYQLEVDPRIHFALNCGAASCPAVLAYDPKTVDETLDIATRSYLDQTVEYDSDSNRVRVPRTCLWFIGDFGGRAGLRQLLREFDQIPPNSSPSLRFADYDWTKTPRKFDS</sequence>
<feature type="region of interest" description="Disordered" evidence="1">
    <location>
        <begin position="1"/>
        <end position="39"/>
    </location>
</feature>
<dbReference type="InterPro" id="IPR006869">
    <property type="entry name" value="DUF547"/>
</dbReference>
<gene>
    <name evidence="3" type="ORF">SAMN04489841_3828</name>
</gene>
<proteinExistence type="predicted"/>
<accession>A0A1H9P2E7</accession>
<reference evidence="4" key="1">
    <citation type="submission" date="2016-10" db="EMBL/GenBank/DDBJ databases">
        <authorList>
            <person name="Varghese N."/>
            <person name="Submissions S."/>
        </authorList>
    </citation>
    <scope>NUCLEOTIDE SEQUENCE [LARGE SCALE GENOMIC DNA]</scope>
    <source>
        <strain evidence="4">DSM 25055</strain>
    </source>
</reference>
<dbReference type="STRING" id="1186196.SAMN04489841_3828"/>
<keyword evidence="4" id="KW-1185">Reference proteome</keyword>
<dbReference type="Proteomes" id="UP000199114">
    <property type="component" value="Unassembled WGS sequence"/>
</dbReference>
<dbReference type="OrthoDB" id="201798at2157"/>
<evidence type="ECO:0000259" key="2">
    <source>
        <dbReference type="Pfam" id="PF04784"/>
    </source>
</evidence>
<dbReference type="PANTHER" id="PTHR46361">
    <property type="entry name" value="ELECTRON CARRIER/ PROTEIN DISULFIDE OXIDOREDUCTASE"/>
    <property type="match status" value="1"/>
</dbReference>
<dbReference type="PANTHER" id="PTHR46361:SF3">
    <property type="entry name" value="ELECTRON CARRIER_ PROTEIN DISULFIDE OXIDOREDUCTASE"/>
    <property type="match status" value="1"/>
</dbReference>
<protein>
    <recommendedName>
        <fullName evidence="2">DUF547 domain-containing protein</fullName>
    </recommendedName>
</protein>
<dbReference type="RefSeq" id="WP_090620545.1">
    <property type="nucleotide sequence ID" value="NZ_FOFD01000005.1"/>
</dbReference>